<feature type="region of interest" description="Disordered" evidence="1">
    <location>
        <begin position="20"/>
        <end position="129"/>
    </location>
</feature>
<evidence type="ECO:0000256" key="1">
    <source>
        <dbReference type="SAM" id="MobiDB-lite"/>
    </source>
</evidence>
<evidence type="ECO:0000313" key="4">
    <source>
        <dbReference type="Proteomes" id="UP001201812"/>
    </source>
</evidence>
<feature type="compositionally biased region" description="Pro residues" evidence="1">
    <location>
        <begin position="43"/>
        <end position="64"/>
    </location>
</feature>
<dbReference type="Proteomes" id="UP001201812">
    <property type="component" value="Unassembled WGS sequence"/>
</dbReference>
<feature type="chain" id="PRO_5042159441" evidence="2">
    <location>
        <begin position="22"/>
        <end position="129"/>
    </location>
</feature>
<comment type="caution">
    <text evidence="3">The sequence shown here is derived from an EMBL/GenBank/DDBJ whole genome shotgun (WGS) entry which is preliminary data.</text>
</comment>
<proteinExistence type="predicted"/>
<reference evidence="3" key="1">
    <citation type="submission" date="2022-01" db="EMBL/GenBank/DDBJ databases">
        <title>Genome Sequence Resource for Two Populations of Ditylenchus destructor, the Migratory Endoparasitic Phytonematode.</title>
        <authorList>
            <person name="Zhang H."/>
            <person name="Lin R."/>
            <person name="Xie B."/>
        </authorList>
    </citation>
    <scope>NUCLEOTIDE SEQUENCE</scope>
    <source>
        <strain evidence="3">BazhouSP</strain>
    </source>
</reference>
<keyword evidence="4" id="KW-1185">Reference proteome</keyword>
<evidence type="ECO:0000256" key="2">
    <source>
        <dbReference type="SAM" id="SignalP"/>
    </source>
</evidence>
<name>A0AAD4R2L4_9BILA</name>
<keyword evidence="2" id="KW-0732">Signal</keyword>
<dbReference type="EMBL" id="JAKKPZ010000008">
    <property type="protein sequence ID" value="KAI1718144.1"/>
    <property type="molecule type" value="Genomic_DNA"/>
</dbReference>
<feature type="signal peptide" evidence="2">
    <location>
        <begin position="1"/>
        <end position="21"/>
    </location>
</feature>
<sequence length="129" mass="12755">MQSKFLLVVIGVVLLATHSYQSPVGNDNPPVEGDSANHDNPAGQPPAGQPPADQPPAGQPPAGQPPADQNPAGQPPAPENQDPAPGNPPAEVGHPLQAGGEDGGVSGTSTQSPGNGDDDAFVPPVSMAQ</sequence>
<evidence type="ECO:0000313" key="3">
    <source>
        <dbReference type="EMBL" id="KAI1718144.1"/>
    </source>
</evidence>
<gene>
    <name evidence="3" type="ORF">DdX_06559</name>
</gene>
<protein>
    <submittedName>
        <fullName evidence="3">Uncharacterized protein</fullName>
    </submittedName>
</protein>
<dbReference type="AlphaFoldDB" id="A0AAD4R2L4"/>
<accession>A0AAD4R2L4</accession>
<organism evidence="3 4">
    <name type="scientific">Ditylenchus destructor</name>
    <dbReference type="NCBI Taxonomy" id="166010"/>
    <lineage>
        <taxon>Eukaryota</taxon>
        <taxon>Metazoa</taxon>
        <taxon>Ecdysozoa</taxon>
        <taxon>Nematoda</taxon>
        <taxon>Chromadorea</taxon>
        <taxon>Rhabditida</taxon>
        <taxon>Tylenchina</taxon>
        <taxon>Tylenchomorpha</taxon>
        <taxon>Sphaerularioidea</taxon>
        <taxon>Anguinidae</taxon>
        <taxon>Anguininae</taxon>
        <taxon>Ditylenchus</taxon>
    </lineage>
</organism>